<evidence type="ECO:0000313" key="1">
    <source>
        <dbReference type="EMBL" id="KAF3603813.1"/>
    </source>
</evidence>
<dbReference type="EMBL" id="QGKX02000004">
    <property type="protein sequence ID" value="KAF3603813.1"/>
    <property type="molecule type" value="Genomic_DNA"/>
</dbReference>
<protein>
    <submittedName>
        <fullName evidence="1">Uncharacterized protein</fullName>
    </submittedName>
</protein>
<organism evidence="1 2">
    <name type="scientific">Brassica cretica</name>
    <name type="common">Mustard</name>
    <dbReference type="NCBI Taxonomy" id="69181"/>
    <lineage>
        <taxon>Eukaryota</taxon>
        <taxon>Viridiplantae</taxon>
        <taxon>Streptophyta</taxon>
        <taxon>Embryophyta</taxon>
        <taxon>Tracheophyta</taxon>
        <taxon>Spermatophyta</taxon>
        <taxon>Magnoliopsida</taxon>
        <taxon>eudicotyledons</taxon>
        <taxon>Gunneridae</taxon>
        <taxon>Pentapetalae</taxon>
        <taxon>rosids</taxon>
        <taxon>malvids</taxon>
        <taxon>Brassicales</taxon>
        <taxon>Brassicaceae</taxon>
        <taxon>Brassiceae</taxon>
        <taxon>Brassica</taxon>
    </lineage>
</organism>
<proteinExistence type="predicted"/>
<name>A0A8S9SUF0_BRACR</name>
<dbReference type="Proteomes" id="UP000712600">
    <property type="component" value="Unassembled WGS sequence"/>
</dbReference>
<dbReference type="AlphaFoldDB" id="A0A8S9SUF0"/>
<comment type="caution">
    <text evidence="1">The sequence shown here is derived from an EMBL/GenBank/DDBJ whole genome shotgun (WGS) entry which is preliminary data.</text>
</comment>
<sequence length="63" mass="7110">MDLYISVLWMRMSLNGQLVEDSTFGDSELKKTGGCFACKSGKTAMGYGEHVSKFDMPKLWNRL</sequence>
<reference evidence="1" key="1">
    <citation type="submission" date="2019-12" db="EMBL/GenBank/DDBJ databases">
        <title>Genome sequencing and annotation of Brassica cretica.</title>
        <authorList>
            <person name="Studholme D.J."/>
            <person name="Sarris P."/>
        </authorList>
    </citation>
    <scope>NUCLEOTIDE SEQUENCE</scope>
    <source>
        <strain evidence="1">PFS-109/04</strain>
        <tissue evidence="1">Leaf</tissue>
    </source>
</reference>
<evidence type="ECO:0000313" key="2">
    <source>
        <dbReference type="Proteomes" id="UP000712600"/>
    </source>
</evidence>
<gene>
    <name evidence="1" type="ORF">F2Q69_00036916</name>
</gene>
<accession>A0A8S9SUF0</accession>